<gene>
    <name evidence="2" type="ORF">JCM15548_14071</name>
</gene>
<feature type="transmembrane region" description="Helical" evidence="1">
    <location>
        <begin position="12"/>
        <end position="39"/>
    </location>
</feature>
<keyword evidence="1" id="KW-0812">Transmembrane</keyword>
<dbReference type="OrthoDB" id="111691at2"/>
<protein>
    <submittedName>
        <fullName evidence="2">Putative iron-regulated membrane protein</fullName>
    </submittedName>
</protein>
<accession>A0A0E9M1J9</accession>
<sequence length="397" mass="45962">MGIWKSRIKPIIYWLHLWLGLFSGLILFVVSITGALSVFEQEIKDLMEPWRFVEAQDQSFAPPSQLLDTAARYVPGQAATGLTYEDKEGAAAVGFWSQEGANNVFSVVFLNPYTAEFIRKDTHFAEGTFDFFHFIMDGHRALWLPYEIGQPIVGIGSLIFLFLLLSGLIMWWPKSWRKSESKRAFKIKWKGSFKRLNHDLHNVLGFYVLVFALVIVVTGLVWSFDWFGKAVYYMTSGGKSKTEHVHPHSDVAHKHLANNDTIPAIDRAFYKAFEVEPNPQRIYMTPTLTEEDASIEIVFFKYQGKFYHHNTYFFDRYTLEPLRVENDRYDEADFGHRLAEMNYDLHTGRILGLPGKILAFLVSLILASLPVTGFLIWYQKQRKKKKQRQSLLEQLHS</sequence>
<feature type="transmembrane region" description="Helical" evidence="1">
    <location>
        <begin position="357"/>
        <end position="378"/>
    </location>
</feature>
<dbReference type="RefSeq" id="WP_062127939.1">
    <property type="nucleotide sequence ID" value="NZ_BAZW01000057.1"/>
</dbReference>
<dbReference type="STRING" id="1236989.JCM15548_14071"/>
<dbReference type="InterPro" id="IPR005625">
    <property type="entry name" value="PepSY-ass_TM"/>
</dbReference>
<dbReference type="EMBL" id="BAZW01000057">
    <property type="protein sequence ID" value="GAO31682.1"/>
    <property type="molecule type" value="Genomic_DNA"/>
</dbReference>
<name>A0A0E9M1J9_9BACT</name>
<dbReference type="Pfam" id="PF03929">
    <property type="entry name" value="PepSY_TM"/>
    <property type="match status" value="1"/>
</dbReference>
<keyword evidence="3" id="KW-1185">Reference proteome</keyword>
<evidence type="ECO:0000313" key="3">
    <source>
        <dbReference type="Proteomes" id="UP000032900"/>
    </source>
</evidence>
<evidence type="ECO:0000256" key="1">
    <source>
        <dbReference type="SAM" id="Phobius"/>
    </source>
</evidence>
<dbReference type="Proteomes" id="UP000032900">
    <property type="component" value="Unassembled WGS sequence"/>
</dbReference>
<keyword evidence="1" id="KW-0472">Membrane</keyword>
<organism evidence="2 3">
    <name type="scientific">Geofilum rubicundum JCM 15548</name>
    <dbReference type="NCBI Taxonomy" id="1236989"/>
    <lineage>
        <taxon>Bacteria</taxon>
        <taxon>Pseudomonadati</taxon>
        <taxon>Bacteroidota</taxon>
        <taxon>Bacteroidia</taxon>
        <taxon>Marinilabiliales</taxon>
        <taxon>Marinilabiliaceae</taxon>
        <taxon>Geofilum</taxon>
    </lineage>
</organism>
<dbReference type="PANTHER" id="PTHR34219:SF3">
    <property type="entry name" value="BLL7967 PROTEIN"/>
    <property type="match status" value="1"/>
</dbReference>
<dbReference type="AlphaFoldDB" id="A0A0E9M1J9"/>
<evidence type="ECO:0000313" key="2">
    <source>
        <dbReference type="EMBL" id="GAO31682.1"/>
    </source>
</evidence>
<proteinExistence type="predicted"/>
<feature type="transmembrane region" description="Helical" evidence="1">
    <location>
        <begin position="152"/>
        <end position="173"/>
    </location>
</feature>
<dbReference type="PANTHER" id="PTHR34219">
    <property type="entry name" value="IRON-REGULATED INNER MEMBRANE PROTEIN-RELATED"/>
    <property type="match status" value="1"/>
</dbReference>
<reference evidence="2 3" key="1">
    <citation type="journal article" date="2015" name="Microbes Environ.">
        <title>Distribution and evolution of nitrogen fixation genes in the phylum bacteroidetes.</title>
        <authorList>
            <person name="Inoue J."/>
            <person name="Oshima K."/>
            <person name="Suda W."/>
            <person name="Sakamoto M."/>
            <person name="Iino T."/>
            <person name="Noda S."/>
            <person name="Hongoh Y."/>
            <person name="Hattori M."/>
            <person name="Ohkuma M."/>
        </authorList>
    </citation>
    <scope>NUCLEOTIDE SEQUENCE [LARGE SCALE GENOMIC DNA]</scope>
    <source>
        <strain evidence="2">JCM 15548</strain>
    </source>
</reference>
<feature type="transmembrane region" description="Helical" evidence="1">
    <location>
        <begin position="204"/>
        <end position="224"/>
    </location>
</feature>
<keyword evidence="1" id="KW-1133">Transmembrane helix</keyword>
<comment type="caution">
    <text evidence="2">The sequence shown here is derived from an EMBL/GenBank/DDBJ whole genome shotgun (WGS) entry which is preliminary data.</text>
</comment>